<dbReference type="EMBL" id="CACRXK020026537">
    <property type="protein sequence ID" value="CAB4040264.1"/>
    <property type="molecule type" value="Genomic_DNA"/>
</dbReference>
<dbReference type="OrthoDB" id="341898at2759"/>
<protein>
    <submittedName>
        <fullName evidence="2">Uncharacterized protein</fullName>
    </submittedName>
</protein>
<dbReference type="AlphaFoldDB" id="A0A6S7KBM0"/>
<feature type="compositionally biased region" description="Polar residues" evidence="1">
    <location>
        <begin position="71"/>
        <end position="92"/>
    </location>
</feature>
<proteinExistence type="predicted"/>
<accession>A0A6S7KBM0</accession>
<evidence type="ECO:0000313" key="2">
    <source>
        <dbReference type="EMBL" id="CAB4040264.1"/>
    </source>
</evidence>
<keyword evidence="3" id="KW-1185">Reference proteome</keyword>
<feature type="compositionally biased region" description="Polar residues" evidence="1">
    <location>
        <begin position="123"/>
        <end position="141"/>
    </location>
</feature>
<evidence type="ECO:0000256" key="1">
    <source>
        <dbReference type="SAM" id="MobiDB-lite"/>
    </source>
</evidence>
<sequence length="163" mass="17563">MVVSTVQPDGSLITRSISTPLTNGDLSPTKTNTESQNLTPLNNSPLNTITQDQSAITATTAEVTSEEKTESQAIEQNSVDSNTSINITQGNESEQEQSHVARDIVQCSDNGENVLKVDENSEHTSATDNVQNCKENGTTDNDAIEKEEIVTKSETPTGQLKRL</sequence>
<feature type="compositionally biased region" description="Polar residues" evidence="1">
    <location>
        <begin position="1"/>
        <end position="36"/>
    </location>
</feature>
<dbReference type="Proteomes" id="UP001152795">
    <property type="component" value="Unassembled WGS sequence"/>
</dbReference>
<comment type="caution">
    <text evidence="2">The sequence shown here is derived from an EMBL/GenBank/DDBJ whole genome shotgun (WGS) entry which is preliminary data.</text>
</comment>
<feature type="compositionally biased region" description="Polar residues" evidence="1">
    <location>
        <begin position="152"/>
        <end position="163"/>
    </location>
</feature>
<feature type="region of interest" description="Disordered" evidence="1">
    <location>
        <begin position="1"/>
        <end position="38"/>
    </location>
</feature>
<name>A0A6S7KBM0_PARCT</name>
<feature type="region of interest" description="Disordered" evidence="1">
    <location>
        <begin position="63"/>
        <end position="99"/>
    </location>
</feature>
<gene>
    <name evidence="2" type="ORF">PACLA_8A042913</name>
</gene>
<evidence type="ECO:0000313" key="3">
    <source>
        <dbReference type="Proteomes" id="UP001152795"/>
    </source>
</evidence>
<organism evidence="2 3">
    <name type="scientific">Paramuricea clavata</name>
    <name type="common">Red gorgonian</name>
    <name type="synonym">Violescent sea-whip</name>
    <dbReference type="NCBI Taxonomy" id="317549"/>
    <lineage>
        <taxon>Eukaryota</taxon>
        <taxon>Metazoa</taxon>
        <taxon>Cnidaria</taxon>
        <taxon>Anthozoa</taxon>
        <taxon>Octocorallia</taxon>
        <taxon>Malacalcyonacea</taxon>
        <taxon>Plexauridae</taxon>
        <taxon>Paramuricea</taxon>
    </lineage>
</organism>
<reference evidence="2" key="1">
    <citation type="submission" date="2020-04" db="EMBL/GenBank/DDBJ databases">
        <authorList>
            <person name="Alioto T."/>
            <person name="Alioto T."/>
            <person name="Gomez Garrido J."/>
        </authorList>
    </citation>
    <scope>NUCLEOTIDE SEQUENCE</scope>
    <source>
        <strain evidence="2">A484AB</strain>
    </source>
</reference>
<feature type="region of interest" description="Disordered" evidence="1">
    <location>
        <begin position="120"/>
        <end position="163"/>
    </location>
</feature>